<name>A0A921YQM9_MANSE</name>
<comment type="caution">
    <text evidence="2">The sequence shown here is derived from an EMBL/GenBank/DDBJ whole genome shotgun (WGS) entry which is preliminary data.</text>
</comment>
<reference evidence="2" key="2">
    <citation type="submission" date="2020-12" db="EMBL/GenBank/DDBJ databases">
        <authorList>
            <person name="Kanost M."/>
        </authorList>
    </citation>
    <scope>NUCLEOTIDE SEQUENCE</scope>
</reference>
<proteinExistence type="predicted"/>
<dbReference type="Proteomes" id="UP000791440">
    <property type="component" value="Unassembled WGS sequence"/>
</dbReference>
<sequence length="137" mass="15027">MLAARSLAATTTAARVRPTRRPGSRQSAASTGPRHTLPEKPPPEVSSRVAKLYTKLNKVNASRVTGTTIPNLHLKRLIWSETGIRRVLRRVKHTKTANVGVVGTVCACVIEVCSACVMQRQPRTRIQRLTQKPSVLV</sequence>
<dbReference type="EMBL" id="JH668304">
    <property type="protein sequence ID" value="KAG6443595.1"/>
    <property type="molecule type" value="Genomic_DNA"/>
</dbReference>
<protein>
    <submittedName>
        <fullName evidence="2">Uncharacterized protein</fullName>
    </submittedName>
</protein>
<evidence type="ECO:0000256" key="1">
    <source>
        <dbReference type="SAM" id="MobiDB-lite"/>
    </source>
</evidence>
<evidence type="ECO:0000313" key="2">
    <source>
        <dbReference type="EMBL" id="KAG6443595.1"/>
    </source>
</evidence>
<organism evidence="2 3">
    <name type="scientific">Manduca sexta</name>
    <name type="common">Tobacco hawkmoth</name>
    <name type="synonym">Tobacco hornworm</name>
    <dbReference type="NCBI Taxonomy" id="7130"/>
    <lineage>
        <taxon>Eukaryota</taxon>
        <taxon>Metazoa</taxon>
        <taxon>Ecdysozoa</taxon>
        <taxon>Arthropoda</taxon>
        <taxon>Hexapoda</taxon>
        <taxon>Insecta</taxon>
        <taxon>Pterygota</taxon>
        <taxon>Neoptera</taxon>
        <taxon>Endopterygota</taxon>
        <taxon>Lepidoptera</taxon>
        <taxon>Glossata</taxon>
        <taxon>Ditrysia</taxon>
        <taxon>Bombycoidea</taxon>
        <taxon>Sphingidae</taxon>
        <taxon>Sphinginae</taxon>
        <taxon>Sphingini</taxon>
        <taxon>Manduca</taxon>
    </lineage>
</organism>
<reference evidence="2" key="1">
    <citation type="journal article" date="2016" name="Insect Biochem. Mol. Biol.">
        <title>Multifaceted biological insights from a draft genome sequence of the tobacco hornworm moth, Manduca sexta.</title>
        <authorList>
            <person name="Kanost M.R."/>
            <person name="Arrese E.L."/>
            <person name="Cao X."/>
            <person name="Chen Y.R."/>
            <person name="Chellapilla S."/>
            <person name="Goldsmith M.R."/>
            <person name="Grosse-Wilde E."/>
            <person name="Heckel D.G."/>
            <person name="Herndon N."/>
            <person name="Jiang H."/>
            <person name="Papanicolaou A."/>
            <person name="Qu J."/>
            <person name="Soulages J.L."/>
            <person name="Vogel H."/>
            <person name="Walters J."/>
            <person name="Waterhouse R.M."/>
            <person name="Ahn S.J."/>
            <person name="Almeida F.C."/>
            <person name="An C."/>
            <person name="Aqrawi P."/>
            <person name="Bretschneider A."/>
            <person name="Bryant W.B."/>
            <person name="Bucks S."/>
            <person name="Chao H."/>
            <person name="Chevignon G."/>
            <person name="Christen J.M."/>
            <person name="Clarke D.F."/>
            <person name="Dittmer N.T."/>
            <person name="Ferguson L.C.F."/>
            <person name="Garavelou S."/>
            <person name="Gordon K.H.J."/>
            <person name="Gunaratna R.T."/>
            <person name="Han Y."/>
            <person name="Hauser F."/>
            <person name="He Y."/>
            <person name="Heidel-Fischer H."/>
            <person name="Hirsh A."/>
            <person name="Hu Y."/>
            <person name="Jiang H."/>
            <person name="Kalra D."/>
            <person name="Klinner C."/>
            <person name="Konig C."/>
            <person name="Kovar C."/>
            <person name="Kroll A.R."/>
            <person name="Kuwar S.S."/>
            <person name="Lee S.L."/>
            <person name="Lehman R."/>
            <person name="Li K."/>
            <person name="Li Z."/>
            <person name="Liang H."/>
            <person name="Lovelace S."/>
            <person name="Lu Z."/>
            <person name="Mansfield J.H."/>
            <person name="McCulloch K.J."/>
            <person name="Mathew T."/>
            <person name="Morton B."/>
            <person name="Muzny D.M."/>
            <person name="Neunemann D."/>
            <person name="Ongeri F."/>
            <person name="Pauchet Y."/>
            <person name="Pu L.L."/>
            <person name="Pyrousis I."/>
            <person name="Rao X.J."/>
            <person name="Redding A."/>
            <person name="Roesel C."/>
            <person name="Sanchez-Gracia A."/>
            <person name="Schaack S."/>
            <person name="Shukla A."/>
            <person name="Tetreau G."/>
            <person name="Wang Y."/>
            <person name="Xiong G.H."/>
            <person name="Traut W."/>
            <person name="Walsh T.K."/>
            <person name="Worley K.C."/>
            <person name="Wu D."/>
            <person name="Wu W."/>
            <person name="Wu Y.Q."/>
            <person name="Zhang X."/>
            <person name="Zou Z."/>
            <person name="Zucker H."/>
            <person name="Briscoe A.D."/>
            <person name="Burmester T."/>
            <person name="Clem R.J."/>
            <person name="Feyereisen R."/>
            <person name="Grimmelikhuijzen C.J.P."/>
            <person name="Hamodrakas S.J."/>
            <person name="Hansson B.S."/>
            <person name="Huguet E."/>
            <person name="Jermiin L.S."/>
            <person name="Lan Q."/>
            <person name="Lehman H.K."/>
            <person name="Lorenzen M."/>
            <person name="Merzendorfer H."/>
            <person name="Michalopoulos I."/>
            <person name="Morton D.B."/>
            <person name="Muthukrishnan S."/>
            <person name="Oakeshott J.G."/>
            <person name="Palmer W."/>
            <person name="Park Y."/>
            <person name="Passarelli A.L."/>
            <person name="Rozas J."/>
            <person name="Schwartz L.M."/>
            <person name="Smith W."/>
            <person name="Southgate A."/>
            <person name="Vilcinskas A."/>
            <person name="Vogt R."/>
            <person name="Wang P."/>
            <person name="Werren J."/>
            <person name="Yu X.Q."/>
            <person name="Zhou J.J."/>
            <person name="Brown S.J."/>
            <person name="Scherer S.E."/>
            <person name="Richards S."/>
            <person name="Blissard G.W."/>
        </authorList>
    </citation>
    <scope>NUCLEOTIDE SEQUENCE</scope>
</reference>
<feature type="compositionally biased region" description="Low complexity" evidence="1">
    <location>
        <begin position="1"/>
        <end position="16"/>
    </location>
</feature>
<feature type="region of interest" description="Disordered" evidence="1">
    <location>
        <begin position="1"/>
        <end position="46"/>
    </location>
</feature>
<evidence type="ECO:0000313" key="3">
    <source>
        <dbReference type="Proteomes" id="UP000791440"/>
    </source>
</evidence>
<dbReference type="AlphaFoldDB" id="A0A921YQM9"/>
<gene>
    <name evidence="2" type="ORF">O3G_MSEX002935</name>
</gene>
<accession>A0A921YQM9</accession>
<keyword evidence="3" id="KW-1185">Reference proteome</keyword>